<dbReference type="AlphaFoldDB" id="B5Y7A4"/>
<evidence type="ECO:0000313" key="2">
    <source>
        <dbReference type="EMBL" id="ACI17303.1"/>
    </source>
</evidence>
<evidence type="ECO:0000256" key="1">
    <source>
        <dbReference type="SAM" id="Phobius"/>
    </source>
</evidence>
<dbReference type="Proteomes" id="UP000001732">
    <property type="component" value="Chromosome"/>
</dbReference>
<reference evidence="3" key="1">
    <citation type="submission" date="2008-08" db="EMBL/GenBank/DDBJ databases">
        <title>The complete genome sequence of Coprothermobacter proteolyticus strain ATCC 5245 / DSM 5265 / BT.</title>
        <authorList>
            <person name="Dodson R.J."/>
            <person name="Durkin A.S."/>
            <person name="Wu M."/>
            <person name="Eisen J."/>
            <person name="Sutton G."/>
        </authorList>
    </citation>
    <scope>NUCLEOTIDE SEQUENCE [LARGE SCALE GENOMIC DNA]</scope>
    <source>
        <strain evidence="3">ATCC 35245 / DSM 5265 / OCM 4 / BT</strain>
    </source>
</reference>
<keyword evidence="1" id="KW-0472">Membrane</keyword>
<proteinExistence type="predicted"/>
<keyword evidence="1" id="KW-0812">Transmembrane</keyword>
<keyword evidence="1" id="KW-1133">Transmembrane helix</keyword>
<feature type="transmembrane region" description="Helical" evidence="1">
    <location>
        <begin position="30"/>
        <end position="53"/>
    </location>
</feature>
<dbReference type="HOGENOM" id="CLU_075669_1_0_9"/>
<dbReference type="RefSeq" id="WP_012543955.1">
    <property type="nucleotide sequence ID" value="NC_011295.1"/>
</dbReference>
<dbReference type="EMBL" id="CP001145">
    <property type="protein sequence ID" value="ACI17303.1"/>
    <property type="molecule type" value="Genomic_DNA"/>
</dbReference>
<dbReference type="eggNOG" id="COG2426">
    <property type="taxonomic scope" value="Bacteria"/>
</dbReference>
<organism evidence="2 3">
    <name type="scientific">Coprothermobacter proteolyticus (strain ATCC 35245 / DSM 5265 / OCM 4 / BT)</name>
    <dbReference type="NCBI Taxonomy" id="309798"/>
    <lineage>
        <taxon>Bacteria</taxon>
        <taxon>Pseudomonadati</taxon>
        <taxon>Coprothermobacterota</taxon>
        <taxon>Coprothermobacteria</taxon>
        <taxon>Coprothermobacterales</taxon>
        <taxon>Coprothermobacteraceae</taxon>
        <taxon>Coprothermobacter</taxon>
    </lineage>
</organism>
<dbReference type="STRING" id="309798.COPRO5265_0284"/>
<dbReference type="InterPro" id="IPR009577">
    <property type="entry name" value="Sm_multidrug_ex"/>
</dbReference>
<gene>
    <name evidence="2" type="ordered locus">COPRO5265_0284</name>
</gene>
<reference evidence="2 3" key="2">
    <citation type="journal article" date="2014" name="Genome Announc.">
        <title>Complete Genome Sequence of Coprothermobacter proteolyticus DSM 5265.</title>
        <authorList>
            <person name="Alexiev A."/>
            <person name="Coil D.A."/>
            <person name="Badger J.H."/>
            <person name="Enticknap J."/>
            <person name="Ward N."/>
            <person name="Robb F.T."/>
            <person name="Eisen J.A."/>
        </authorList>
    </citation>
    <scope>NUCLEOTIDE SEQUENCE [LARGE SCALE GENOMIC DNA]</scope>
    <source>
        <strain evidence="3">ATCC 35245 / DSM 5265 / OCM 4 / BT</strain>
    </source>
</reference>
<feature type="transmembrane region" description="Helical" evidence="1">
    <location>
        <begin position="91"/>
        <end position="114"/>
    </location>
</feature>
<name>B5Y7A4_COPPD</name>
<sequence>MNLNKWIYLTLISMSPIVECRGSIPYGLLAGLPVVGVFIVAFFSNTLMGIVVYEGVKLLKSWLLRYPKLRNYYENYVRNALKRFKQYETGIAVSLAIFVGIPLPGTGAFTGAVVAEALEVKRPLAWASLAAGVLIACTVVTLITWSAMQIAR</sequence>
<feature type="transmembrane region" description="Helical" evidence="1">
    <location>
        <begin position="126"/>
        <end position="148"/>
    </location>
</feature>
<dbReference type="KEGG" id="cpo:COPRO5265_0284"/>
<accession>B5Y7A4</accession>
<dbReference type="Pfam" id="PF06695">
    <property type="entry name" value="Sm_multidrug_ex"/>
    <property type="match status" value="1"/>
</dbReference>
<evidence type="ECO:0000313" key="3">
    <source>
        <dbReference type="Proteomes" id="UP000001732"/>
    </source>
</evidence>
<keyword evidence="3" id="KW-1185">Reference proteome</keyword>
<protein>
    <submittedName>
        <fullName evidence="2">Small multidrug export protein</fullName>
    </submittedName>
</protein>